<dbReference type="Pfam" id="PF01557">
    <property type="entry name" value="FAA_hydrolase"/>
    <property type="match status" value="1"/>
</dbReference>
<dbReference type="RefSeq" id="WP_132859863.1">
    <property type="nucleotide sequence ID" value="NZ_SMGR01000001.1"/>
</dbReference>
<proteinExistence type="inferred from homology"/>
<dbReference type="InterPro" id="IPR051121">
    <property type="entry name" value="FAH"/>
</dbReference>
<feature type="domain" description="Fumarylacetoacetase-like C-terminal" evidence="3">
    <location>
        <begin position="67"/>
        <end position="272"/>
    </location>
</feature>
<dbReference type="EMBL" id="SMGR01000001">
    <property type="protein sequence ID" value="TCL09868.1"/>
    <property type="molecule type" value="Genomic_DNA"/>
</dbReference>
<keyword evidence="5" id="KW-1185">Reference proteome</keyword>
<name>A0A4R1NX70_9RHOB</name>
<dbReference type="OrthoDB" id="5197601at2"/>
<dbReference type="Gene3D" id="3.90.850.10">
    <property type="entry name" value="Fumarylacetoacetase-like, C-terminal domain"/>
    <property type="match status" value="1"/>
</dbReference>
<evidence type="ECO:0000256" key="2">
    <source>
        <dbReference type="ARBA" id="ARBA00022723"/>
    </source>
</evidence>
<reference evidence="4 5" key="1">
    <citation type="submission" date="2019-03" db="EMBL/GenBank/DDBJ databases">
        <title>Genomic Encyclopedia of Archaeal and Bacterial Type Strains, Phase II (KMG-II): from individual species to whole genera.</title>
        <authorList>
            <person name="Goeker M."/>
        </authorList>
    </citation>
    <scope>NUCLEOTIDE SEQUENCE [LARGE SCALE GENOMIC DNA]</scope>
    <source>
        <strain evidence="4 5">DSM 26433</strain>
    </source>
</reference>
<comment type="similarity">
    <text evidence="1">Belongs to the FAH family.</text>
</comment>
<dbReference type="PANTHER" id="PTHR42796">
    <property type="entry name" value="FUMARYLACETOACETATE HYDROLASE DOMAIN-CONTAINING PROTEIN 2A-RELATED"/>
    <property type="match status" value="1"/>
</dbReference>
<dbReference type="AlphaFoldDB" id="A0A4R1NX70"/>
<comment type="caution">
    <text evidence="4">The sequence shown here is derived from an EMBL/GenBank/DDBJ whole genome shotgun (WGS) entry which is preliminary data.</text>
</comment>
<dbReference type="PANTHER" id="PTHR42796:SF4">
    <property type="entry name" value="FUMARYLACETOACETATE HYDROLASE DOMAIN-CONTAINING PROTEIN 2A"/>
    <property type="match status" value="1"/>
</dbReference>
<organism evidence="4 5">
    <name type="scientific">Shimia isoporae</name>
    <dbReference type="NCBI Taxonomy" id="647720"/>
    <lineage>
        <taxon>Bacteria</taxon>
        <taxon>Pseudomonadati</taxon>
        <taxon>Pseudomonadota</taxon>
        <taxon>Alphaproteobacteria</taxon>
        <taxon>Rhodobacterales</taxon>
        <taxon>Roseobacteraceae</taxon>
    </lineage>
</organism>
<dbReference type="InterPro" id="IPR011234">
    <property type="entry name" value="Fumarylacetoacetase-like_C"/>
</dbReference>
<dbReference type="SUPFAM" id="SSF56529">
    <property type="entry name" value="FAH"/>
    <property type="match status" value="1"/>
</dbReference>
<evidence type="ECO:0000313" key="4">
    <source>
        <dbReference type="EMBL" id="TCL09868.1"/>
    </source>
</evidence>
<dbReference type="GO" id="GO:0046872">
    <property type="term" value="F:metal ion binding"/>
    <property type="evidence" value="ECO:0007669"/>
    <property type="project" value="UniProtKB-KW"/>
</dbReference>
<evidence type="ECO:0000259" key="3">
    <source>
        <dbReference type="Pfam" id="PF01557"/>
    </source>
</evidence>
<gene>
    <name evidence="4" type="ORF">BXY66_1933</name>
</gene>
<dbReference type="Proteomes" id="UP000295673">
    <property type="component" value="Unassembled WGS sequence"/>
</dbReference>
<evidence type="ECO:0000256" key="1">
    <source>
        <dbReference type="ARBA" id="ARBA00010211"/>
    </source>
</evidence>
<sequence length="276" mass="29411">MRYLRFGEVGQEKPGVLDSAGGIRDLSGIVDDIAGDVLGALPRVDPESLPLVEDHPRIGAPVGQVGKMLCIGLNYSDHAEEAGMPIPDEPILFMKATSAIVGPDDPVILPRGSEKSDWEVELGVIIGKAAKYVSETDALSHVAGYCVANDVSERAYQIERGGQWTKGKSCDTFGPLGPWLVTPDEVGDPQSLDLYLDVNGERMQTGNTASMIFGVAHVISYLSHMMTLHPGDVIVTGTPPGVGMGMSPQRFLKAGDVMELGITGLGKQRQRVMQDG</sequence>
<keyword evidence="2" id="KW-0479">Metal-binding</keyword>
<dbReference type="FunFam" id="3.90.850.10:FF:000012">
    <property type="entry name" value="Putative 2-hydroxyhepta-2,4-diene-1,7-dioate isomerase"/>
    <property type="match status" value="1"/>
</dbReference>
<dbReference type="GO" id="GO:0044281">
    <property type="term" value="P:small molecule metabolic process"/>
    <property type="evidence" value="ECO:0007669"/>
    <property type="project" value="UniProtKB-ARBA"/>
</dbReference>
<protein>
    <submittedName>
        <fullName evidence="4">2-keto-4-pentenoate hydratase/2-oxohepta-3-ene-1,7-dioic acid hydratase in catechol pathway</fullName>
    </submittedName>
</protein>
<evidence type="ECO:0000313" key="5">
    <source>
        <dbReference type="Proteomes" id="UP000295673"/>
    </source>
</evidence>
<dbReference type="InterPro" id="IPR036663">
    <property type="entry name" value="Fumarylacetoacetase_C_sf"/>
</dbReference>
<accession>A0A4R1NX70</accession>
<dbReference type="GO" id="GO:0003824">
    <property type="term" value="F:catalytic activity"/>
    <property type="evidence" value="ECO:0007669"/>
    <property type="project" value="InterPro"/>
</dbReference>